<proteinExistence type="predicted"/>
<dbReference type="KEGG" id="hja:BST95_14755"/>
<evidence type="ECO:0000313" key="1">
    <source>
        <dbReference type="EMBL" id="PLW87643.1"/>
    </source>
</evidence>
<dbReference type="EMBL" id="PKUR01000001">
    <property type="protein sequence ID" value="PLW87643.1"/>
    <property type="molecule type" value="Genomic_DNA"/>
</dbReference>
<sequence>MWHCNGAQLAIESAKSYSDYFISIVSENIAASSDEERQAAIAPCFKGLRPPGDGSHISQARQIAPQMFHFPW</sequence>
<protein>
    <submittedName>
        <fullName evidence="1">Uncharacterized protein</fullName>
    </submittedName>
</protein>
<gene>
    <name evidence="1" type="ORF">C0029_03430</name>
</gene>
<dbReference type="Proteomes" id="UP000235162">
    <property type="component" value="Unassembled WGS sequence"/>
</dbReference>
<keyword evidence="2" id="KW-1185">Reference proteome</keyword>
<name>A0AAP8MGY5_9GAMM</name>
<organism evidence="1 2">
    <name type="scientific">Halioglobus japonicus</name>
    <dbReference type="NCBI Taxonomy" id="930805"/>
    <lineage>
        <taxon>Bacteria</taxon>
        <taxon>Pseudomonadati</taxon>
        <taxon>Pseudomonadota</taxon>
        <taxon>Gammaproteobacteria</taxon>
        <taxon>Cellvibrionales</taxon>
        <taxon>Halieaceae</taxon>
        <taxon>Halioglobus</taxon>
    </lineage>
</organism>
<comment type="caution">
    <text evidence="1">The sequence shown here is derived from an EMBL/GenBank/DDBJ whole genome shotgun (WGS) entry which is preliminary data.</text>
</comment>
<evidence type="ECO:0000313" key="2">
    <source>
        <dbReference type="Proteomes" id="UP000235162"/>
    </source>
</evidence>
<dbReference type="AlphaFoldDB" id="A0AAP8MGY5"/>
<reference evidence="1 2" key="1">
    <citation type="submission" date="2018-01" db="EMBL/GenBank/DDBJ databases">
        <title>The draft genome sequence of Halioglobus japonicus S1-36.</title>
        <authorList>
            <person name="Du Z.-J."/>
            <person name="Shi M.-J."/>
        </authorList>
    </citation>
    <scope>NUCLEOTIDE SEQUENCE [LARGE SCALE GENOMIC DNA]</scope>
    <source>
        <strain evidence="1 2">S1-36</strain>
    </source>
</reference>
<accession>A0AAP8MGY5</accession>